<feature type="region of interest" description="Disordered" evidence="1">
    <location>
        <begin position="119"/>
        <end position="210"/>
    </location>
</feature>
<dbReference type="Proteomes" id="UP000308365">
    <property type="component" value="Unassembled WGS sequence"/>
</dbReference>
<dbReference type="EMBL" id="RWIC01000031">
    <property type="protein sequence ID" value="TKC52356.1"/>
    <property type="molecule type" value="Genomic_DNA"/>
</dbReference>
<accession>A0A4U1FSW9</accession>
<protein>
    <submittedName>
        <fullName evidence="2">Uncharacterized protein</fullName>
    </submittedName>
</protein>
<gene>
    <name evidence="2" type="ORF">EI555_018714</name>
</gene>
<evidence type="ECO:0000256" key="1">
    <source>
        <dbReference type="SAM" id="MobiDB-lite"/>
    </source>
</evidence>
<reference evidence="3" key="1">
    <citation type="journal article" date="2019" name="IScience">
        <title>Narwhal Genome Reveals Long-Term Low Genetic Diversity despite Current Large Abundance Size.</title>
        <authorList>
            <person name="Westbury M.V."/>
            <person name="Petersen B."/>
            <person name="Garde E."/>
            <person name="Heide-Jorgensen M.P."/>
            <person name="Lorenzen E.D."/>
        </authorList>
    </citation>
    <scope>NUCLEOTIDE SEQUENCE [LARGE SCALE GENOMIC DNA]</scope>
</reference>
<feature type="compositionally biased region" description="Gly residues" evidence="1">
    <location>
        <begin position="155"/>
        <end position="173"/>
    </location>
</feature>
<comment type="caution">
    <text evidence="2">The sequence shown here is derived from an EMBL/GenBank/DDBJ whole genome shotgun (WGS) entry which is preliminary data.</text>
</comment>
<feature type="compositionally biased region" description="Low complexity" evidence="1">
    <location>
        <begin position="174"/>
        <end position="183"/>
    </location>
</feature>
<organism evidence="2 3">
    <name type="scientific">Monodon monoceros</name>
    <name type="common">Narwhal</name>
    <name type="synonym">Ceratodon monodon</name>
    <dbReference type="NCBI Taxonomy" id="40151"/>
    <lineage>
        <taxon>Eukaryota</taxon>
        <taxon>Metazoa</taxon>
        <taxon>Chordata</taxon>
        <taxon>Craniata</taxon>
        <taxon>Vertebrata</taxon>
        <taxon>Euteleostomi</taxon>
        <taxon>Mammalia</taxon>
        <taxon>Eutheria</taxon>
        <taxon>Laurasiatheria</taxon>
        <taxon>Artiodactyla</taxon>
        <taxon>Whippomorpha</taxon>
        <taxon>Cetacea</taxon>
        <taxon>Odontoceti</taxon>
        <taxon>Monodontidae</taxon>
        <taxon>Monodon</taxon>
    </lineage>
</organism>
<sequence length="210" mass="22405">MIADYFTHKRVPDSWIQGPCKLQDSDERATGLLFPVTDADETFDKSTEGWLLVPSSPAPTPQAPPPRQPSPGWAPRTFAEMKLLLPAPRLPCPSRAALPVCREVLVANAAWHRLAYYSPARPPASRPQGTAFAPPARRRRGRGDPRPRPLTTQSFGGGVKCPGSGPAGGGSGRAGFPPSSSSPAYRLPPQPPPPLLLPRSPWGCSPAALK</sequence>
<feature type="compositionally biased region" description="Pro residues" evidence="1">
    <location>
        <begin position="56"/>
        <end position="69"/>
    </location>
</feature>
<feature type="region of interest" description="Disordered" evidence="1">
    <location>
        <begin position="53"/>
        <end position="74"/>
    </location>
</feature>
<dbReference type="AlphaFoldDB" id="A0A4U1FSW9"/>
<evidence type="ECO:0000313" key="3">
    <source>
        <dbReference type="Proteomes" id="UP000308365"/>
    </source>
</evidence>
<proteinExistence type="predicted"/>
<feature type="compositionally biased region" description="Pro residues" evidence="1">
    <location>
        <begin position="186"/>
        <end position="196"/>
    </location>
</feature>
<name>A0A4U1FSW9_MONMO</name>
<evidence type="ECO:0000313" key="2">
    <source>
        <dbReference type="EMBL" id="TKC52356.1"/>
    </source>
</evidence>